<dbReference type="OrthoDB" id="8740273at2"/>
<reference evidence="2 3" key="1">
    <citation type="submission" date="2016-03" db="EMBL/GenBank/DDBJ databases">
        <authorList>
            <person name="Ploux O."/>
        </authorList>
    </citation>
    <scope>NUCLEOTIDE SEQUENCE [LARGE SCALE GENOMIC DNA]</scope>
    <source>
        <strain evidence="2 3">BER2</strain>
    </source>
</reference>
<proteinExistence type="predicted"/>
<dbReference type="Gene3D" id="1.10.3670.10">
    <property type="entry name" value="Putative xylanase like domain"/>
    <property type="match status" value="1"/>
</dbReference>
<evidence type="ECO:0000313" key="2">
    <source>
        <dbReference type="EMBL" id="KYG63316.1"/>
    </source>
</evidence>
<sequence>MKLVVKPLMIILFAGMAAPHVMAQVSSSAASAVIERSAESDLHKLFNKAQEQGVLFKSLRDRVDFFSSQFLGRPYLGGALGEGSNSSFDNDPLFRFDAFDCTTYVETVVALSLASSEESFKNLLTQIRYMNGQISIFTRNHFTSIDWNPNAERLGVLRDITTDVGSSQTSTLETLIEKDTWFARQASEMVKAKENEAKKIEYIRASTQNFSKETARLNFIDKKTLVSNTQLLRYFPKAGVINIVRANWKVKEAIGTALDISHQGIFFERNGQIIFRHASFKRGSQFVVEIPLIDYVKNNLGDSTFAGINILGLNDLRF</sequence>
<protein>
    <recommendedName>
        <fullName evidence="4">DUF1460 domain-containing protein</fullName>
    </recommendedName>
</protein>
<gene>
    <name evidence="2" type="ORF">AZI85_04600</name>
</gene>
<dbReference type="Pfam" id="PF07313">
    <property type="entry name" value="AmiA-like"/>
    <property type="match status" value="1"/>
</dbReference>
<dbReference type="RefSeq" id="WP_063243679.1">
    <property type="nucleotide sequence ID" value="NZ_LUKF01000014.1"/>
</dbReference>
<evidence type="ECO:0000313" key="3">
    <source>
        <dbReference type="Proteomes" id="UP000075391"/>
    </source>
</evidence>
<comment type="caution">
    <text evidence="2">The sequence shown here is derived from an EMBL/GenBank/DDBJ whole genome shotgun (WGS) entry which is preliminary data.</text>
</comment>
<organism evidence="2 3">
    <name type="scientific">Bdellovibrio bacteriovorus</name>
    <dbReference type="NCBI Taxonomy" id="959"/>
    <lineage>
        <taxon>Bacteria</taxon>
        <taxon>Pseudomonadati</taxon>
        <taxon>Bdellovibrionota</taxon>
        <taxon>Bdellovibrionia</taxon>
        <taxon>Bdellovibrionales</taxon>
        <taxon>Pseudobdellovibrionaceae</taxon>
        <taxon>Bdellovibrio</taxon>
    </lineage>
</organism>
<name>A0A150WI58_BDEBC</name>
<dbReference type="Gene3D" id="2.30.260.10">
    <property type="entry name" value="putative xylanase like domain"/>
    <property type="match status" value="1"/>
</dbReference>
<dbReference type="AlphaFoldDB" id="A0A150WI58"/>
<evidence type="ECO:0008006" key="4">
    <source>
        <dbReference type="Google" id="ProtNLM"/>
    </source>
</evidence>
<feature type="signal peptide" evidence="1">
    <location>
        <begin position="1"/>
        <end position="23"/>
    </location>
</feature>
<dbReference type="InterPro" id="IPR010846">
    <property type="entry name" value="AmiA-like"/>
</dbReference>
<dbReference type="Gene3D" id="1.10.287.520">
    <property type="entry name" value="Helix hairpin bin"/>
    <property type="match status" value="1"/>
</dbReference>
<feature type="chain" id="PRO_5007572975" description="DUF1460 domain-containing protein" evidence="1">
    <location>
        <begin position="24"/>
        <end position="318"/>
    </location>
</feature>
<dbReference type="InterPro" id="IPR038765">
    <property type="entry name" value="Papain-like_cys_pep_sf"/>
</dbReference>
<dbReference type="EMBL" id="LUKF01000014">
    <property type="protein sequence ID" value="KYG63316.1"/>
    <property type="molecule type" value="Genomic_DNA"/>
</dbReference>
<evidence type="ECO:0000256" key="1">
    <source>
        <dbReference type="SAM" id="SignalP"/>
    </source>
</evidence>
<accession>A0A150WI58</accession>
<dbReference type="Proteomes" id="UP000075391">
    <property type="component" value="Unassembled WGS sequence"/>
</dbReference>
<keyword evidence="1" id="KW-0732">Signal</keyword>
<dbReference type="SUPFAM" id="SSF54001">
    <property type="entry name" value="Cysteine proteinases"/>
    <property type="match status" value="1"/>
</dbReference>